<feature type="domain" description="DUF397" evidence="2">
    <location>
        <begin position="24"/>
        <end position="66"/>
    </location>
</feature>
<dbReference type="RefSeq" id="WP_220169570.1">
    <property type="nucleotide sequence ID" value="NZ_JAIBOA010000022.1"/>
</dbReference>
<dbReference type="EMBL" id="JAIBOA010000022">
    <property type="protein sequence ID" value="MBW8486338.1"/>
    <property type="molecule type" value="Genomic_DNA"/>
</dbReference>
<reference evidence="3 4" key="1">
    <citation type="submission" date="2021-07" db="EMBL/GenBank/DDBJ databases">
        <title>Actinomadura sp. PM05-2 isolated from lichen.</title>
        <authorList>
            <person name="Somphong A."/>
            <person name="Phongsopitanun W."/>
            <person name="Tanasupawat S."/>
            <person name="Peongsungnone V."/>
        </authorList>
    </citation>
    <scope>NUCLEOTIDE SEQUENCE [LARGE SCALE GENOMIC DNA]</scope>
    <source>
        <strain evidence="3 4">PM05-2</strain>
    </source>
</reference>
<gene>
    <name evidence="3" type="ORF">K1Y72_28495</name>
</gene>
<dbReference type="InterPro" id="IPR007278">
    <property type="entry name" value="DUF397"/>
</dbReference>
<protein>
    <submittedName>
        <fullName evidence="3">DUF397 domain-containing protein</fullName>
    </submittedName>
</protein>
<feature type="compositionally biased region" description="Low complexity" evidence="1">
    <location>
        <begin position="10"/>
        <end position="20"/>
    </location>
</feature>
<evidence type="ECO:0000259" key="2">
    <source>
        <dbReference type="Pfam" id="PF04149"/>
    </source>
</evidence>
<evidence type="ECO:0000313" key="3">
    <source>
        <dbReference type="EMBL" id="MBW8486338.1"/>
    </source>
</evidence>
<feature type="region of interest" description="Disordered" evidence="1">
    <location>
        <begin position="1"/>
        <end position="36"/>
    </location>
</feature>
<keyword evidence="4" id="KW-1185">Reference proteome</keyword>
<accession>A0ABS7G3V6</accession>
<name>A0ABS7G3V6_9ACTN</name>
<comment type="caution">
    <text evidence="3">The sequence shown here is derived from an EMBL/GenBank/DDBJ whole genome shotgun (WGS) entry which is preliminary data.</text>
</comment>
<dbReference type="Pfam" id="PF04149">
    <property type="entry name" value="DUF397"/>
    <property type="match status" value="1"/>
</dbReference>
<organism evidence="3 4">
    <name type="scientific">Actinomadura parmotrematis</name>
    <dbReference type="NCBI Taxonomy" id="2864039"/>
    <lineage>
        <taxon>Bacteria</taxon>
        <taxon>Bacillati</taxon>
        <taxon>Actinomycetota</taxon>
        <taxon>Actinomycetes</taxon>
        <taxon>Streptosporangiales</taxon>
        <taxon>Thermomonosporaceae</taxon>
        <taxon>Actinomadura</taxon>
    </lineage>
</organism>
<proteinExistence type="predicted"/>
<sequence>MPLPPGPGSPSGSRGRPAAAELRRKGSRSGQNGNRAEVARVACAAAVRDGKDAGAAPLLPTVNQWRRRFGVA</sequence>
<evidence type="ECO:0000256" key="1">
    <source>
        <dbReference type="SAM" id="MobiDB-lite"/>
    </source>
</evidence>
<dbReference type="Proteomes" id="UP000774570">
    <property type="component" value="Unassembled WGS sequence"/>
</dbReference>
<evidence type="ECO:0000313" key="4">
    <source>
        <dbReference type="Proteomes" id="UP000774570"/>
    </source>
</evidence>